<organism evidence="3 4">
    <name type="scientific">Romanomermis culicivorax</name>
    <name type="common">Nematode worm</name>
    <dbReference type="NCBI Taxonomy" id="13658"/>
    <lineage>
        <taxon>Eukaryota</taxon>
        <taxon>Metazoa</taxon>
        <taxon>Ecdysozoa</taxon>
        <taxon>Nematoda</taxon>
        <taxon>Enoplea</taxon>
        <taxon>Dorylaimia</taxon>
        <taxon>Mermithida</taxon>
        <taxon>Mermithoidea</taxon>
        <taxon>Mermithidae</taxon>
        <taxon>Romanomermis</taxon>
    </lineage>
</organism>
<reference evidence="4" key="1">
    <citation type="submission" date="2022-11" db="UniProtKB">
        <authorList>
            <consortium name="WormBaseParasite"/>
        </authorList>
    </citation>
    <scope>IDENTIFICATION</scope>
</reference>
<dbReference type="PRINTS" id="PR00449">
    <property type="entry name" value="RASTRNSFRMNG"/>
</dbReference>
<name>A0A915HWA2_ROMCU</name>
<dbReference type="SUPFAM" id="SSF52540">
    <property type="entry name" value="P-loop containing nucleoside triphosphate hydrolases"/>
    <property type="match status" value="1"/>
</dbReference>
<dbReference type="GO" id="GO:0016020">
    <property type="term" value="C:membrane"/>
    <property type="evidence" value="ECO:0007669"/>
    <property type="project" value="InterPro"/>
</dbReference>
<proteinExistence type="predicted"/>
<dbReference type="GO" id="GO:0007165">
    <property type="term" value="P:signal transduction"/>
    <property type="evidence" value="ECO:0007669"/>
    <property type="project" value="InterPro"/>
</dbReference>
<evidence type="ECO:0000313" key="4">
    <source>
        <dbReference type="WBParaSite" id="nRc.2.0.1.t06174-RA"/>
    </source>
</evidence>
<dbReference type="SMART" id="SM00175">
    <property type="entry name" value="RAB"/>
    <property type="match status" value="1"/>
</dbReference>
<evidence type="ECO:0000256" key="1">
    <source>
        <dbReference type="ARBA" id="ARBA00022741"/>
    </source>
</evidence>
<protein>
    <submittedName>
        <fullName evidence="4">Uncharacterized protein</fullName>
    </submittedName>
</protein>
<dbReference type="InterPro" id="IPR020849">
    <property type="entry name" value="Small_GTPase_Ras-type"/>
</dbReference>
<dbReference type="Proteomes" id="UP000887565">
    <property type="component" value="Unplaced"/>
</dbReference>
<dbReference type="WBParaSite" id="nRc.2.0.1.t06174-RA">
    <property type="protein sequence ID" value="nRc.2.0.1.t06174-RA"/>
    <property type="gene ID" value="nRc.2.0.1.g06174"/>
</dbReference>
<dbReference type="Gene3D" id="3.40.50.300">
    <property type="entry name" value="P-loop containing nucleotide triphosphate hydrolases"/>
    <property type="match status" value="1"/>
</dbReference>
<dbReference type="PROSITE" id="PS51419">
    <property type="entry name" value="RAB"/>
    <property type="match status" value="1"/>
</dbReference>
<dbReference type="GO" id="GO:0003924">
    <property type="term" value="F:GTPase activity"/>
    <property type="evidence" value="ECO:0007669"/>
    <property type="project" value="InterPro"/>
</dbReference>
<dbReference type="GO" id="GO:0005525">
    <property type="term" value="F:GTP binding"/>
    <property type="evidence" value="ECO:0007669"/>
    <property type="project" value="UniProtKB-KW"/>
</dbReference>
<dbReference type="OMA" id="PMILMAN"/>
<dbReference type="PANTHER" id="PTHR24070">
    <property type="entry name" value="RAS, DI-RAS, AND RHEB FAMILY MEMBERS OF SMALL GTPASE SUPERFAMILY"/>
    <property type="match status" value="1"/>
</dbReference>
<sequence length="116" mass="13730">MCGDGFALTYSVSDKASFDYIPQIYKQILRVKDRDEYPMILMANKIDLNLQNRRVSRSDGENLGRLYNMPYFEVSAKNRLNIDESFSELIRSIRRFNSSEKMIKYNDERRKICVVL</sequence>
<keyword evidence="1" id="KW-0547">Nucleotide-binding</keyword>
<dbReference type="AlphaFoldDB" id="A0A915HWA2"/>
<dbReference type="SMART" id="SM00173">
    <property type="entry name" value="RAS"/>
    <property type="match status" value="1"/>
</dbReference>
<dbReference type="InterPro" id="IPR001806">
    <property type="entry name" value="Small_GTPase"/>
</dbReference>
<dbReference type="PROSITE" id="PS51421">
    <property type="entry name" value="RAS"/>
    <property type="match status" value="1"/>
</dbReference>
<dbReference type="Pfam" id="PF00071">
    <property type="entry name" value="Ras"/>
    <property type="match status" value="1"/>
</dbReference>
<evidence type="ECO:0000313" key="3">
    <source>
        <dbReference type="Proteomes" id="UP000887565"/>
    </source>
</evidence>
<keyword evidence="2" id="KW-0342">GTP-binding</keyword>
<accession>A0A915HWA2</accession>
<keyword evidence="3" id="KW-1185">Reference proteome</keyword>
<evidence type="ECO:0000256" key="2">
    <source>
        <dbReference type="ARBA" id="ARBA00023134"/>
    </source>
</evidence>
<dbReference type="InterPro" id="IPR027417">
    <property type="entry name" value="P-loop_NTPase"/>
</dbReference>